<accession>A0A3D8PD88</accession>
<keyword evidence="3" id="KW-1185">Reference proteome</keyword>
<feature type="signal peptide" evidence="1">
    <location>
        <begin position="1"/>
        <end position="24"/>
    </location>
</feature>
<gene>
    <name evidence="2" type="ORF">DIE28_04685</name>
</gene>
<name>A0A3D8PD88_9RHOB</name>
<dbReference type="AlphaFoldDB" id="A0A3D8PD88"/>
<proteinExistence type="predicted"/>
<evidence type="ECO:0000256" key="1">
    <source>
        <dbReference type="SAM" id="SignalP"/>
    </source>
</evidence>
<feature type="chain" id="PRO_5017599820" evidence="1">
    <location>
        <begin position="25"/>
        <end position="367"/>
    </location>
</feature>
<evidence type="ECO:0000313" key="2">
    <source>
        <dbReference type="EMBL" id="RDW14046.1"/>
    </source>
</evidence>
<keyword evidence="1" id="KW-0732">Signal</keyword>
<dbReference type="EMBL" id="QFCQ01000015">
    <property type="protein sequence ID" value="RDW14046.1"/>
    <property type="molecule type" value="Genomic_DNA"/>
</dbReference>
<protein>
    <submittedName>
        <fullName evidence="2">Uncharacterized protein</fullName>
    </submittedName>
</protein>
<sequence length="367" mass="36463">MEGEMTMKLAAVLALALAAGSAHADGANLRAALSVLPDTVFSASSPDVARYLDLSALAAWHGGVLGPEALARATLGGGIRPIEAMALATPQDFAAKAGIDSAALSFVAGLGRPPAAVSIWGFADDDAAAAAYSGLSAQGFSRLGLLPGMLANGEPNVTDIGARDPANPWRGQLGQASVVARSGPTLLQAGDRAALAPVQEAPAPALETPAGQTLLAALEAQQGAVLQAAFLGPYHGLGGIDPAILVGKTPDEAREALERAAAKANGGLPPWQGAALADLEATDGPALILALAYADCPTAQAAAARSAALWQTMDPPPAGAAKAGHVETPSGCAAVLRAASTDKPKGPFAQAVFALMSGNLPPLRIGQ</sequence>
<organism evidence="2 3">
    <name type="scientific">Paracoccus thiocyanatus</name>
    <dbReference type="NCBI Taxonomy" id="34006"/>
    <lineage>
        <taxon>Bacteria</taxon>
        <taxon>Pseudomonadati</taxon>
        <taxon>Pseudomonadota</taxon>
        <taxon>Alphaproteobacteria</taxon>
        <taxon>Rhodobacterales</taxon>
        <taxon>Paracoccaceae</taxon>
        <taxon>Paracoccus</taxon>
    </lineage>
</organism>
<reference evidence="2 3" key="1">
    <citation type="submission" date="2018-05" db="EMBL/GenBank/DDBJ databases">
        <title>Whole genome sequencing of Paracoccus thiocyanatus SST.</title>
        <authorList>
            <person name="Ghosh W."/>
            <person name="Rameez M.J."/>
            <person name="Roy C."/>
        </authorList>
    </citation>
    <scope>NUCLEOTIDE SEQUENCE [LARGE SCALE GENOMIC DNA]</scope>
    <source>
        <strain evidence="2 3">SST</strain>
    </source>
</reference>
<evidence type="ECO:0000313" key="3">
    <source>
        <dbReference type="Proteomes" id="UP000256679"/>
    </source>
</evidence>
<comment type="caution">
    <text evidence="2">The sequence shown here is derived from an EMBL/GenBank/DDBJ whole genome shotgun (WGS) entry which is preliminary data.</text>
</comment>
<dbReference type="Proteomes" id="UP000256679">
    <property type="component" value="Unassembled WGS sequence"/>
</dbReference>